<proteinExistence type="predicted"/>
<evidence type="ECO:0000313" key="1">
    <source>
        <dbReference type="EMBL" id="GME52626.1"/>
    </source>
</evidence>
<name>A0ACB5SQ43_9PEZI</name>
<sequence>MVLYAARPDSSSIDSAKEGTTDGGLTGPTSTNKPTFALIESRSVTNQVPSIEKSEEKVDIRTVNHIRALLHALHYGYRIVGLDVETYMNRSPHVVEKARDEHVDVKTELGITVSDPFSIPKSQSLDTAALILRLKARHIRVQQYAHICNKYKPHYPVGKIGYEEHFQFGETEYATFIKTGLMLQ</sequence>
<dbReference type="EMBL" id="BSXG01000190">
    <property type="protein sequence ID" value="GME52626.1"/>
    <property type="molecule type" value="Genomic_DNA"/>
</dbReference>
<protein>
    <submittedName>
        <fullName evidence="1">Uncharacterized protein</fullName>
    </submittedName>
</protein>
<reference evidence="1" key="1">
    <citation type="submission" date="2024-09" db="EMBL/GenBank/DDBJ databases">
        <title>Draft Genome Sequences of Neofusicoccum parvum.</title>
        <authorList>
            <person name="Ashida A."/>
            <person name="Camagna M."/>
            <person name="Tanaka A."/>
            <person name="Takemoto D."/>
        </authorList>
    </citation>
    <scope>NUCLEOTIDE SEQUENCE</scope>
    <source>
        <strain evidence="1">PPO83</strain>
    </source>
</reference>
<accession>A0ACB5SQ43</accession>
<dbReference type="Proteomes" id="UP001165186">
    <property type="component" value="Unassembled WGS sequence"/>
</dbReference>
<evidence type="ECO:0000313" key="2">
    <source>
        <dbReference type="Proteomes" id="UP001165186"/>
    </source>
</evidence>
<keyword evidence="2" id="KW-1185">Reference proteome</keyword>
<organism evidence="1 2">
    <name type="scientific">Neofusicoccum parvum</name>
    <dbReference type="NCBI Taxonomy" id="310453"/>
    <lineage>
        <taxon>Eukaryota</taxon>
        <taxon>Fungi</taxon>
        <taxon>Dikarya</taxon>
        <taxon>Ascomycota</taxon>
        <taxon>Pezizomycotina</taxon>
        <taxon>Dothideomycetes</taxon>
        <taxon>Dothideomycetes incertae sedis</taxon>
        <taxon>Botryosphaeriales</taxon>
        <taxon>Botryosphaeriaceae</taxon>
        <taxon>Neofusicoccum</taxon>
    </lineage>
</organism>
<comment type="caution">
    <text evidence="1">The sequence shown here is derived from an EMBL/GenBank/DDBJ whole genome shotgun (WGS) entry which is preliminary data.</text>
</comment>
<gene>
    <name evidence="1" type="primary">g383</name>
    <name evidence="1" type="ORF">NpPPO83_00000383</name>
</gene>